<dbReference type="AlphaFoldDB" id="A0A3N1NRT9"/>
<dbReference type="GO" id="GO:0009251">
    <property type="term" value="P:glucan catabolic process"/>
    <property type="evidence" value="ECO:0007669"/>
    <property type="project" value="TreeGrafter"/>
</dbReference>
<dbReference type="EMBL" id="RJUK01000003">
    <property type="protein sequence ID" value="ROQ18141.1"/>
    <property type="molecule type" value="Genomic_DNA"/>
</dbReference>
<evidence type="ECO:0000256" key="1">
    <source>
        <dbReference type="ARBA" id="ARBA00022729"/>
    </source>
</evidence>
<gene>
    <name evidence="8" type="ORF">EDC38_3115</name>
</gene>
<organism evidence="8 9">
    <name type="scientific">Marinimicrobium koreense</name>
    <dbReference type="NCBI Taxonomy" id="306545"/>
    <lineage>
        <taxon>Bacteria</taxon>
        <taxon>Pseudomonadati</taxon>
        <taxon>Pseudomonadota</taxon>
        <taxon>Gammaproteobacteria</taxon>
        <taxon>Cellvibrionales</taxon>
        <taxon>Cellvibrionaceae</taxon>
        <taxon>Marinimicrobium</taxon>
    </lineage>
</organism>
<evidence type="ECO:0000313" key="9">
    <source>
        <dbReference type="Proteomes" id="UP000273643"/>
    </source>
</evidence>
<protein>
    <submittedName>
        <fullName evidence="8">Aryl-phospho-beta-D-glucosidase BglC (GH1 family)</fullName>
    </submittedName>
</protein>
<dbReference type="RefSeq" id="WP_123639450.1">
    <property type="nucleotide sequence ID" value="NZ_RJUK01000003.1"/>
</dbReference>
<evidence type="ECO:0000256" key="5">
    <source>
        <dbReference type="SAM" id="MobiDB-lite"/>
    </source>
</evidence>
<dbReference type="SUPFAM" id="SSF51445">
    <property type="entry name" value="(Trans)glycosidases"/>
    <property type="match status" value="1"/>
</dbReference>
<reference evidence="8 9" key="1">
    <citation type="submission" date="2018-11" db="EMBL/GenBank/DDBJ databases">
        <title>Genomic Encyclopedia of Type Strains, Phase IV (KMG-IV): sequencing the most valuable type-strain genomes for metagenomic binning, comparative biology and taxonomic classification.</title>
        <authorList>
            <person name="Goeker M."/>
        </authorList>
    </citation>
    <scope>NUCLEOTIDE SEQUENCE [LARGE SCALE GENOMIC DNA]</scope>
    <source>
        <strain evidence="8 9">DSM 16974</strain>
    </source>
</reference>
<dbReference type="Proteomes" id="UP000273643">
    <property type="component" value="Unassembled WGS sequence"/>
</dbReference>
<keyword evidence="1 6" id="KW-0732">Signal</keyword>
<feature type="chain" id="PRO_5017986328" evidence="6">
    <location>
        <begin position="22"/>
        <end position="374"/>
    </location>
</feature>
<evidence type="ECO:0000313" key="8">
    <source>
        <dbReference type="EMBL" id="ROQ18141.1"/>
    </source>
</evidence>
<feature type="compositionally biased region" description="Low complexity" evidence="5">
    <location>
        <begin position="27"/>
        <end position="58"/>
    </location>
</feature>
<comment type="similarity">
    <text evidence="4">Belongs to the glycosyl hydrolase 5 (cellulase A) family.</text>
</comment>
<proteinExistence type="inferred from homology"/>
<name>A0A3N1NRT9_9GAMM</name>
<comment type="caution">
    <text evidence="8">The sequence shown here is derived from an EMBL/GenBank/DDBJ whole genome shotgun (WGS) entry which is preliminary data.</text>
</comment>
<feature type="signal peptide" evidence="6">
    <location>
        <begin position="1"/>
        <end position="21"/>
    </location>
</feature>
<dbReference type="InterPro" id="IPR001547">
    <property type="entry name" value="Glyco_hydro_5"/>
</dbReference>
<feature type="region of interest" description="Disordered" evidence="5">
    <location>
        <begin position="27"/>
        <end position="65"/>
    </location>
</feature>
<evidence type="ECO:0000256" key="3">
    <source>
        <dbReference type="ARBA" id="ARBA00023295"/>
    </source>
</evidence>
<evidence type="ECO:0000256" key="2">
    <source>
        <dbReference type="ARBA" id="ARBA00022801"/>
    </source>
</evidence>
<dbReference type="InterPro" id="IPR017853">
    <property type="entry name" value="GH"/>
</dbReference>
<dbReference type="PROSITE" id="PS00659">
    <property type="entry name" value="GLYCOSYL_HYDROL_F5"/>
    <property type="match status" value="1"/>
</dbReference>
<dbReference type="PANTHER" id="PTHR31297:SF17">
    <property type="entry name" value="ENDOGLUCANASE"/>
    <property type="match status" value="1"/>
</dbReference>
<evidence type="ECO:0000259" key="7">
    <source>
        <dbReference type="Pfam" id="PF00150"/>
    </source>
</evidence>
<dbReference type="InterPro" id="IPR018087">
    <property type="entry name" value="Glyco_hydro_5_CS"/>
</dbReference>
<dbReference type="Pfam" id="PF00150">
    <property type="entry name" value="Cellulase"/>
    <property type="match status" value="1"/>
</dbReference>
<dbReference type="GO" id="GO:0005576">
    <property type="term" value="C:extracellular region"/>
    <property type="evidence" value="ECO:0007669"/>
    <property type="project" value="TreeGrafter"/>
</dbReference>
<keyword evidence="9" id="KW-1185">Reference proteome</keyword>
<accession>A0A3N1NRT9</accession>
<evidence type="ECO:0000256" key="4">
    <source>
        <dbReference type="RuleBase" id="RU361153"/>
    </source>
</evidence>
<feature type="domain" description="Glycoside hydrolase family 5" evidence="7">
    <location>
        <begin position="90"/>
        <end position="346"/>
    </location>
</feature>
<keyword evidence="3 4" id="KW-0326">Glycosidase</keyword>
<sequence>MSTNVSIIVRACLISSLFSLVACGSSGSTPELPSSSSEASSSSSSETSSSASAPAMTAPDDPLEPHATVAEMGIGINLGNTLDAYPNEGDWALPAQERYLEDFNEAGFQHVRIPATWDDHTAESAPYTVDSGRMNRAEEVVDWALDQGFYVILNAHHERWIWEGEGLTEEKRARFQAIWTQIAESFSGKSHRLIFEILNEPIGLSAEQTNELKADILPIIRAQNPTRLVIISGHNYSGVHTLSDINLPEDDYLIANFHSYDPWAFAGQCTRRWGSEADRAELAQIYATAAAWREQSGVPVMLNEFGAAKFDFQNPENVCELEDRLAYIGHHVNLAIENGIPATFWDDGGSFSTYDREAGTWGPEKDVLVAPNNP</sequence>
<dbReference type="OrthoDB" id="9800955at2"/>
<dbReference type="Gene3D" id="3.20.20.80">
    <property type="entry name" value="Glycosidases"/>
    <property type="match status" value="1"/>
</dbReference>
<dbReference type="GO" id="GO:0009986">
    <property type="term" value="C:cell surface"/>
    <property type="evidence" value="ECO:0007669"/>
    <property type="project" value="TreeGrafter"/>
</dbReference>
<dbReference type="GO" id="GO:0008422">
    <property type="term" value="F:beta-glucosidase activity"/>
    <property type="evidence" value="ECO:0007669"/>
    <property type="project" value="TreeGrafter"/>
</dbReference>
<evidence type="ECO:0000256" key="6">
    <source>
        <dbReference type="SAM" id="SignalP"/>
    </source>
</evidence>
<dbReference type="InterPro" id="IPR050386">
    <property type="entry name" value="Glycosyl_hydrolase_5"/>
</dbReference>
<dbReference type="PANTHER" id="PTHR31297">
    <property type="entry name" value="GLUCAN ENDO-1,6-BETA-GLUCOSIDASE B"/>
    <property type="match status" value="1"/>
</dbReference>
<keyword evidence="2 4" id="KW-0378">Hydrolase</keyword>